<feature type="compositionally biased region" description="Gly residues" evidence="1">
    <location>
        <begin position="61"/>
        <end position="71"/>
    </location>
</feature>
<proteinExistence type="predicted"/>
<reference evidence="2" key="1">
    <citation type="submission" date="2023-03" db="EMBL/GenBank/DDBJ databases">
        <title>Borrelidin-producing and root-colonizing Streptomyces rochei is a potent biopesticide for soil-borne oomycete-caused plant diseases.</title>
        <authorList>
            <person name="Zhou D."/>
            <person name="Wang X."/>
            <person name="Navarro-Munoz J.C."/>
            <person name="Li W."/>
            <person name="Li J."/>
            <person name="Jiu M."/>
            <person name="Deng S."/>
            <person name="Ye Y."/>
            <person name="Daly P."/>
            <person name="Wei L."/>
        </authorList>
    </citation>
    <scope>NUCLEOTIDE SEQUENCE</scope>
    <source>
        <strain evidence="2">JK1</strain>
    </source>
</reference>
<protein>
    <submittedName>
        <fullName evidence="2">Uncharacterized protein</fullName>
    </submittedName>
</protein>
<dbReference type="RefSeq" id="WP_306693234.1">
    <property type="nucleotide sequence ID" value="NZ_CP121271.1"/>
</dbReference>
<organism evidence="2 3">
    <name type="scientific">Streptomyces rochei</name>
    <name type="common">Streptomyces parvullus</name>
    <dbReference type="NCBI Taxonomy" id="1928"/>
    <lineage>
        <taxon>Bacteria</taxon>
        <taxon>Bacillati</taxon>
        <taxon>Actinomycetota</taxon>
        <taxon>Actinomycetes</taxon>
        <taxon>Kitasatosporales</taxon>
        <taxon>Streptomycetaceae</taxon>
        <taxon>Streptomyces</taxon>
        <taxon>Streptomyces rochei group</taxon>
    </lineage>
</organism>
<gene>
    <name evidence="2" type="ORF">P7W03_29180</name>
</gene>
<dbReference type="AlphaFoldDB" id="A0AAX3ZRX1"/>
<accession>A0AAX3ZRX1</accession>
<dbReference type="EMBL" id="CP121271">
    <property type="protein sequence ID" value="WMC89428.1"/>
    <property type="molecule type" value="Genomic_DNA"/>
</dbReference>
<feature type="region of interest" description="Disordered" evidence="1">
    <location>
        <begin position="44"/>
        <end position="71"/>
    </location>
</feature>
<sequence>MNLVTGRHRTGPAAPDTAEAARTRAEPDLVEFLLSPLPGGALPASRLAGPEDVLLPFAPGTGRGRGRTSGG</sequence>
<evidence type="ECO:0000256" key="1">
    <source>
        <dbReference type="SAM" id="MobiDB-lite"/>
    </source>
</evidence>
<feature type="compositionally biased region" description="Basic residues" evidence="1">
    <location>
        <begin position="1"/>
        <end position="10"/>
    </location>
</feature>
<dbReference type="Proteomes" id="UP001231701">
    <property type="component" value="Chromosome"/>
</dbReference>
<dbReference type="GeneID" id="90946194"/>
<name>A0AAX3ZRX1_STRRO</name>
<feature type="region of interest" description="Disordered" evidence="1">
    <location>
        <begin position="1"/>
        <end position="23"/>
    </location>
</feature>
<evidence type="ECO:0000313" key="3">
    <source>
        <dbReference type="Proteomes" id="UP001231701"/>
    </source>
</evidence>
<evidence type="ECO:0000313" key="2">
    <source>
        <dbReference type="EMBL" id="WMC89428.1"/>
    </source>
</evidence>